<dbReference type="AlphaFoldDB" id="A0AAD9SXR8"/>
<name>A0AAD9SXR8_9HELO</name>
<feature type="compositionally biased region" description="Basic and acidic residues" evidence="1">
    <location>
        <begin position="39"/>
        <end position="50"/>
    </location>
</feature>
<evidence type="ECO:0000313" key="2">
    <source>
        <dbReference type="EMBL" id="KAK2624967.1"/>
    </source>
</evidence>
<sequence length="81" mass="9005">MFKRLARTVKNGLHITQVQPAHPSTDPFDAGIRRHDLTRSEAENKSHPRLSDGSQHLAAKPNATHRLASRVDVDELCISVT</sequence>
<organism evidence="2 3">
    <name type="scientific">Diplocarpon rosae</name>
    <dbReference type="NCBI Taxonomy" id="946125"/>
    <lineage>
        <taxon>Eukaryota</taxon>
        <taxon>Fungi</taxon>
        <taxon>Dikarya</taxon>
        <taxon>Ascomycota</taxon>
        <taxon>Pezizomycotina</taxon>
        <taxon>Leotiomycetes</taxon>
        <taxon>Helotiales</taxon>
        <taxon>Drepanopezizaceae</taxon>
        <taxon>Diplocarpon</taxon>
    </lineage>
</organism>
<feature type="region of interest" description="Disordered" evidence="1">
    <location>
        <begin position="39"/>
        <end position="58"/>
    </location>
</feature>
<proteinExistence type="predicted"/>
<evidence type="ECO:0000256" key="1">
    <source>
        <dbReference type="SAM" id="MobiDB-lite"/>
    </source>
</evidence>
<dbReference type="EMBL" id="JAUBYV010000008">
    <property type="protein sequence ID" value="KAK2624967.1"/>
    <property type="molecule type" value="Genomic_DNA"/>
</dbReference>
<gene>
    <name evidence="2" type="ORF">QTJ16_005336</name>
</gene>
<evidence type="ECO:0000313" key="3">
    <source>
        <dbReference type="Proteomes" id="UP001285354"/>
    </source>
</evidence>
<accession>A0AAD9SXR8</accession>
<keyword evidence="3" id="KW-1185">Reference proteome</keyword>
<reference evidence="2" key="1">
    <citation type="submission" date="2023-06" db="EMBL/GenBank/DDBJ databases">
        <title>Draft genome of Marssonina rosae.</title>
        <authorList>
            <person name="Cheng Q."/>
        </authorList>
    </citation>
    <scope>NUCLEOTIDE SEQUENCE</scope>
    <source>
        <strain evidence="2">R4</strain>
    </source>
</reference>
<dbReference type="Proteomes" id="UP001285354">
    <property type="component" value="Unassembled WGS sequence"/>
</dbReference>
<protein>
    <submittedName>
        <fullName evidence="2">Uncharacterized protein</fullName>
    </submittedName>
</protein>
<comment type="caution">
    <text evidence="2">The sequence shown here is derived from an EMBL/GenBank/DDBJ whole genome shotgun (WGS) entry which is preliminary data.</text>
</comment>